<dbReference type="RefSeq" id="WP_381514111.1">
    <property type="nucleotide sequence ID" value="NZ_JBHUEL010000008.1"/>
</dbReference>
<accession>A0ABW4MFJ5</accession>
<feature type="region of interest" description="Disordered" evidence="1">
    <location>
        <begin position="121"/>
        <end position="189"/>
    </location>
</feature>
<organism evidence="2 3">
    <name type="scientific">Sphingorhabdus buctiana</name>
    <dbReference type="NCBI Taxonomy" id="1508805"/>
    <lineage>
        <taxon>Bacteria</taxon>
        <taxon>Pseudomonadati</taxon>
        <taxon>Pseudomonadota</taxon>
        <taxon>Alphaproteobacteria</taxon>
        <taxon>Sphingomonadales</taxon>
        <taxon>Sphingomonadaceae</taxon>
        <taxon>Sphingorhabdus</taxon>
    </lineage>
</organism>
<protein>
    <submittedName>
        <fullName evidence="2">Uncharacterized protein</fullName>
    </submittedName>
</protein>
<feature type="compositionally biased region" description="Polar residues" evidence="1">
    <location>
        <begin position="123"/>
        <end position="132"/>
    </location>
</feature>
<comment type="caution">
    <text evidence="2">The sequence shown here is derived from an EMBL/GenBank/DDBJ whole genome shotgun (WGS) entry which is preliminary data.</text>
</comment>
<keyword evidence="3" id="KW-1185">Reference proteome</keyword>
<sequence length="361" mass="39043">MQLKKIAAVGLAIVAPFSLSGCLLLPGEFNSEMTVMADGQFAFSYKGQIQLVGLANLLNDTLDAEGANAEFVPACYGALPEPEMSEAEKKKDKKRQQAEAKAAADAATVEIALAEIAPENKGTAASITSQDSVDPDYSEEAAAEAADAAAEAVTEESEWTERDCTPAEIEQQKKDWDEQQAKSKKEKEQAKKMFAAMLGGIDPSNPKTIDRFTKEVERLAAWNKVEHLGNGLFMIDYSTKGRLADDFAFPVIPRYALGNPMIHVTRWDNGRVRIEAPTFHNDADVSLMSLMGAGSMIPGMGSKKSIEPVEVKGTFTIRTNAKVLANNTDEGPIDEGAVQVLRWDIGPKTFGPPMALLQMAK</sequence>
<feature type="compositionally biased region" description="Basic and acidic residues" evidence="1">
    <location>
        <begin position="159"/>
        <end position="189"/>
    </location>
</feature>
<feature type="compositionally biased region" description="Acidic residues" evidence="1">
    <location>
        <begin position="133"/>
        <end position="142"/>
    </location>
</feature>
<evidence type="ECO:0000313" key="2">
    <source>
        <dbReference type="EMBL" id="MFD1767125.1"/>
    </source>
</evidence>
<evidence type="ECO:0000313" key="3">
    <source>
        <dbReference type="Proteomes" id="UP001597215"/>
    </source>
</evidence>
<dbReference type="EMBL" id="JBHUEL010000008">
    <property type="protein sequence ID" value="MFD1767125.1"/>
    <property type="molecule type" value="Genomic_DNA"/>
</dbReference>
<gene>
    <name evidence="2" type="ORF">ACFSAG_09740</name>
</gene>
<feature type="compositionally biased region" description="Low complexity" evidence="1">
    <location>
        <begin position="143"/>
        <end position="152"/>
    </location>
</feature>
<evidence type="ECO:0000256" key="1">
    <source>
        <dbReference type="SAM" id="MobiDB-lite"/>
    </source>
</evidence>
<name>A0ABW4MFJ5_9SPHN</name>
<dbReference type="PROSITE" id="PS51257">
    <property type="entry name" value="PROKAR_LIPOPROTEIN"/>
    <property type="match status" value="1"/>
</dbReference>
<proteinExistence type="predicted"/>
<reference evidence="3" key="1">
    <citation type="journal article" date="2019" name="Int. J. Syst. Evol. Microbiol.">
        <title>The Global Catalogue of Microorganisms (GCM) 10K type strain sequencing project: providing services to taxonomists for standard genome sequencing and annotation.</title>
        <authorList>
            <consortium name="The Broad Institute Genomics Platform"/>
            <consortium name="The Broad Institute Genome Sequencing Center for Infectious Disease"/>
            <person name="Wu L."/>
            <person name="Ma J."/>
        </authorList>
    </citation>
    <scope>NUCLEOTIDE SEQUENCE [LARGE SCALE GENOMIC DNA]</scope>
    <source>
        <strain evidence="3">CGMCC 1.12449</strain>
    </source>
</reference>
<dbReference type="Proteomes" id="UP001597215">
    <property type="component" value="Unassembled WGS sequence"/>
</dbReference>